<name>A0A2R8AUE2_9RHOB</name>
<dbReference type="OrthoDB" id="7873775at2"/>
<accession>A0A2R8AUE2</accession>
<keyword evidence="2" id="KW-1185">Reference proteome</keyword>
<dbReference type="EMBL" id="OMOJ01000002">
    <property type="protein sequence ID" value="SPF79646.1"/>
    <property type="molecule type" value="Genomic_DNA"/>
</dbReference>
<dbReference type="RefSeq" id="WP_146188663.1">
    <property type="nucleotide sequence ID" value="NZ_OMOJ01000002.1"/>
</dbReference>
<dbReference type="Proteomes" id="UP000244904">
    <property type="component" value="Unassembled WGS sequence"/>
</dbReference>
<evidence type="ECO:0000313" key="1">
    <source>
        <dbReference type="EMBL" id="SPF79646.1"/>
    </source>
</evidence>
<dbReference type="AlphaFoldDB" id="A0A2R8AUE2"/>
<organism evidence="1 2">
    <name type="scientific">Pseudoprimorskyibacter insulae</name>
    <dbReference type="NCBI Taxonomy" id="1695997"/>
    <lineage>
        <taxon>Bacteria</taxon>
        <taxon>Pseudomonadati</taxon>
        <taxon>Pseudomonadota</taxon>
        <taxon>Alphaproteobacteria</taxon>
        <taxon>Rhodobacterales</taxon>
        <taxon>Paracoccaceae</taxon>
        <taxon>Pseudoprimorskyibacter</taxon>
    </lineage>
</organism>
<protein>
    <submittedName>
        <fullName evidence="1">Uncharacterized protein</fullName>
    </submittedName>
</protein>
<reference evidence="2" key="1">
    <citation type="submission" date="2018-03" db="EMBL/GenBank/DDBJ databases">
        <authorList>
            <person name="Rodrigo-Torres L."/>
            <person name="Arahal R. D."/>
            <person name="Lucena T."/>
        </authorList>
    </citation>
    <scope>NUCLEOTIDE SEQUENCE [LARGE SCALE GENOMIC DNA]</scope>
    <source>
        <strain evidence="2">CECT 8871</strain>
    </source>
</reference>
<gene>
    <name evidence="1" type="ORF">PRI8871_01443</name>
</gene>
<evidence type="ECO:0000313" key="2">
    <source>
        <dbReference type="Proteomes" id="UP000244904"/>
    </source>
</evidence>
<sequence length="126" mass="13901">MEQVTVLPVSECASLDPMNLHYLNAQYGTAVAENVICRTMEDLAVRLSEAEKGFRDQNDEAMRRHCRIVGATAEQLGMTTLVQVTQDALAKIGTRDQIALAAILARMIRLGQASISAVWDHQDDPF</sequence>
<proteinExistence type="predicted"/>